<name>A0A0E9X3S0_ANGAN</name>
<organism evidence="1">
    <name type="scientific">Anguilla anguilla</name>
    <name type="common">European freshwater eel</name>
    <name type="synonym">Muraena anguilla</name>
    <dbReference type="NCBI Taxonomy" id="7936"/>
    <lineage>
        <taxon>Eukaryota</taxon>
        <taxon>Metazoa</taxon>
        <taxon>Chordata</taxon>
        <taxon>Craniata</taxon>
        <taxon>Vertebrata</taxon>
        <taxon>Euteleostomi</taxon>
        <taxon>Actinopterygii</taxon>
        <taxon>Neopterygii</taxon>
        <taxon>Teleostei</taxon>
        <taxon>Anguilliformes</taxon>
        <taxon>Anguillidae</taxon>
        <taxon>Anguilla</taxon>
    </lineage>
</organism>
<dbReference type="AlphaFoldDB" id="A0A0E9X3S0"/>
<evidence type="ECO:0000313" key="1">
    <source>
        <dbReference type="EMBL" id="JAH97131.1"/>
    </source>
</evidence>
<reference evidence="1" key="2">
    <citation type="journal article" date="2015" name="Fish Shellfish Immunol.">
        <title>Early steps in the European eel (Anguilla anguilla)-Vibrio vulnificus interaction in the gills: Role of the RtxA13 toxin.</title>
        <authorList>
            <person name="Callol A."/>
            <person name="Pajuelo D."/>
            <person name="Ebbesson L."/>
            <person name="Teles M."/>
            <person name="MacKenzie S."/>
            <person name="Amaro C."/>
        </authorList>
    </citation>
    <scope>NUCLEOTIDE SEQUENCE</scope>
</reference>
<protein>
    <submittedName>
        <fullName evidence="1">Uncharacterized protein</fullName>
    </submittedName>
</protein>
<sequence>MNSNGTVLKSGVPKFCHEAKFGKLPYLVVTNDARALINALLNLKHFLKPRS</sequence>
<proteinExistence type="predicted"/>
<dbReference type="EMBL" id="GBXM01011446">
    <property type="protein sequence ID" value="JAH97131.1"/>
    <property type="molecule type" value="Transcribed_RNA"/>
</dbReference>
<accession>A0A0E9X3S0</accession>
<reference evidence="1" key="1">
    <citation type="submission" date="2014-11" db="EMBL/GenBank/DDBJ databases">
        <authorList>
            <person name="Amaro Gonzalez C."/>
        </authorList>
    </citation>
    <scope>NUCLEOTIDE SEQUENCE</scope>
</reference>